<dbReference type="InterPro" id="IPR036019">
    <property type="entry name" value="MscL_channel"/>
</dbReference>
<comment type="subcellular location">
    <subcellularLocation>
        <location evidence="1 10">Cell membrane</location>
        <topology evidence="1 10">Multi-pass membrane protein</topology>
    </subcellularLocation>
</comment>
<evidence type="ECO:0000256" key="10">
    <source>
        <dbReference type="HAMAP-Rule" id="MF_00115"/>
    </source>
</evidence>
<dbReference type="PRINTS" id="PR01264">
    <property type="entry name" value="MECHCHANNEL"/>
</dbReference>
<feature type="transmembrane region" description="Helical" evidence="10">
    <location>
        <begin position="21"/>
        <end position="47"/>
    </location>
</feature>
<dbReference type="GO" id="GO:0008381">
    <property type="term" value="F:mechanosensitive monoatomic ion channel activity"/>
    <property type="evidence" value="ECO:0007669"/>
    <property type="project" value="UniProtKB-UniRule"/>
</dbReference>
<evidence type="ECO:0000313" key="13">
    <source>
        <dbReference type="Proteomes" id="UP000602087"/>
    </source>
</evidence>
<feature type="compositionally biased region" description="Pro residues" evidence="11">
    <location>
        <begin position="139"/>
        <end position="148"/>
    </location>
</feature>
<dbReference type="InterPro" id="IPR001185">
    <property type="entry name" value="MS_channel"/>
</dbReference>
<evidence type="ECO:0000256" key="3">
    <source>
        <dbReference type="ARBA" id="ARBA00022448"/>
    </source>
</evidence>
<evidence type="ECO:0000256" key="6">
    <source>
        <dbReference type="ARBA" id="ARBA00022989"/>
    </source>
</evidence>
<reference evidence="12" key="1">
    <citation type="submission" date="2020-12" db="EMBL/GenBank/DDBJ databases">
        <title>Sanguibacter suaedae sp. nov., isolated from Suaeda aralocaspica.</title>
        <authorList>
            <person name="Ma Q."/>
        </authorList>
    </citation>
    <scope>NUCLEOTIDE SEQUENCE</scope>
    <source>
        <strain evidence="12">YZGR15</strain>
    </source>
</reference>
<accession>A0A934M6U4</accession>
<evidence type="ECO:0000256" key="9">
    <source>
        <dbReference type="ARBA" id="ARBA00023303"/>
    </source>
</evidence>
<keyword evidence="7 10" id="KW-0406">Ion transport</keyword>
<keyword evidence="5 10" id="KW-0812">Transmembrane</keyword>
<proteinExistence type="inferred from homology"/>
<gene>
    <name evidence="10 12" type="primary">mscL</name>
    <name evidence="12" type="ORF">JAV76_06400</name>
</gene>
<dbReference type="Proteomes" id="UP000602087">
    <property type="component" value="Unassembled WGS sequence"/>
</dbReference>
<dbReference type="Gene3D" id="1.10.1200.120">
    <property type="entry name" value="Large-conductance mechanosensitive channel, MscL, domain 1"/>
    <property type="match status" value="1"/>
</dbReference>
<evidence type="ECO:0000256" key="2">
    <source>
        <dbReference type="ARBA" id="ARBA00007254"/>
    </source>
</evidence>
<keyword evidence="3 10" id="KW-0813">Transport</keyword>
<dbReference type="PANTHER" id="PTHR30266:SF2">
    <property type="entry name" value="LARGE-CONDUCTANCE MECHANOSENSITIVE CHANNEL"/>
    <property type="match status" value="1"/>
</dbReference>
<dbReference type="InterPro" id="IPR019823">
    <property type="entry name" value="Mechanosensitive_channel_CS"/>
</dbReference>
<keyword evidence="6 10" id="KW-1133">Transmembrane helix</keyword>
<comment type="subunit">
    <text evidence="10">Homopentamer.</text>
</comment>
<sequence>MLNGFKEFITRGNVIDLAVGIVIGAAFAAVIDSLVHGFINPLIAMLFSKPNLASTMSFEINNAQFSFGLILGELINFLAIAAAVYFFVVLPINHLQRLRKRGEVAEPQAPAEDVILLQEIRDLLAAQSGRGPGQTTTPKAPPAPPTGY</sequence>
<comment type="function">
    <text evidence="10">Channel that opens in response to stretch forces in the membrane lipid bilayer. May participate in the regulation of osmotic pressure changes within the cell.</text>
</comment>
<dbReference type="PROSITE" id="PS01327">
    <property type="entry name" value="MSCL"/>
    <property type="match status" value="1"/>
</dbReference>
<evidence type="ECO:0000256" key="4">
    <source>
        <dbReference type="ARBA" id="ARBA00022475"/>
    </source>
</evidence>
<comment type="similarity">
    <text evidence="2 10">Belongs to the MscL family.</text>
</comment>
<name>A0A934M6U4_9MICO</name>
<comment type="caution">
    <text evidence="12">The sequence shown here is derived from an EMBL/GenBank/DDBJ whole genome shotgun (WGS) entry which is preliminary data.</text>
</comment>
<evidence type="ECO:0000256" key="1">
    <source>
        <dbReference type="ARBA" id="ARBA00004651"/>
    </source>
</evidence>
<dbReference type="HAMAP" id="MF_00115">
    <property type="entry name" value="MscL"/>
    <property type="match status" value="1"/>
</dbReference>
<keyword evidence="13" id="KW-1185">Reference proteome</keyword>
<feature type="transmembrane region" description="Helical" evidence="10">
    <location>
        <begin position="67"/>
        <end position="92"/>
    </location>
</feature>
<keyword evidence="9 10" id="KW-0407">Ion channel</keyword>
<keyword evidence="8 10" id="KW-0472">Membrane</keyword>
<dbReference type="EMBL" id="JAEINH010000004">
    <property type="protein sequence ID" value="MBI9114642.1"/>
    <property type="molecule type" value="Genomic_DNA"/>
</dbReference>
<evidence type="ECO:0000256" key="11">
    <source>
        <dbReference type="SAM" id="MobiDB-lite"/>
    </source>
</evidence>
<evidence type="ECO:0000256" key="5">
    <source>
        <dbReference type="ARBA" id="ARBA00022692"/>
    </source>
</evidence>
<dbReference type="GO" id="GO:0005886">
    <property type="term" value="C:plasma membrane"/>
    <property type="evidence" value="ECO:0007669"/>
    <property type="project" value="UniProtKB-SubCell"/>
</dbReference>
<evidence type="ECO:0000256" key="8">
    <source>
        <dbReference type="ARBA" id="ARBA00023136"/>
    </source>
</evidence>
<dbReference type="Pfam" id="PF01741">
    <property type="entry name" value="MscL"/>
    <property type="match status" value="1"/>
</dbReference>
<dbReference type="SUPFAM" id="SSF81330">
    <property type="entry name" value="Gated mechanosensitive channel"/>
    <property type="match status" value="1"/>
</dbReference>
<dbReference type="AlphaFoldDB" id="A0A934M6U4"/>
<dbReference type="InterPro" id="IPR037673">
    <property type="entry name" value="MSC/AndL"/>
</dbReference>
<feature type="region of interest" description="Disordered" evidence="11">
    <location>
        <begin position="128"/>
        <end position="148"/>
    </location>
</feature>
<dbReference type="NCBIfam" id="TIGR00220">
    <property type="entry name" value="mscL"/>
    <property type="match status" value="1"/>
</dbReference>
<protein>
    <recommendedName>
        <fullName evidence="10">Large-conductance mechanosensitive channel</fullName>
    </recommendedName>
</protein>
<keyword evidence="4 10" id="KW-1003">Cell membrane</keyword>
<evidence type="ECO:0000256" key="7">
    <source>
        <dbReference type="ARBA" id="ARBA00023065"/>
    </source>
</evidence>
<dbReference type="PANTHER" id="PTHR30266">
    <property type="entry name" value="MECHANOSENSITIVE CHANNEL MSCL"/>
    <property type="match status" value="1"/>
</dbReference>
<evidence type="ECO:0000313" key="12">
    <source>
        <dbReference type="EMBL" id="MBI9114642.1"/>
    </source>
</evidence>
<organism evidence="12 13">
    <name type="scientific">Sanguibacter suaedae</name>
    <dbReference type="NCBI Taxonomy" id="2795737"/>
    <lineage>
        <taxon>Bacteria</taxon>
        <taxon>Bacillati</taxon>
        <taxon>Actinomycetota</taxon>
        <taxon>Actinomycetes</taxon>
        <taxon>Micrococcales</taxon>
        <taxon>Sanguibacteraceae</taxon>
        <taxon>Sanguibacter</taxon>
    </lineage>
</organism>